<feature type="region of interest" description="Disordered" evidence="1">
    <location>
        <begin position="1"/>
        <end position="42"/>
    </location>
</feature>
<accession>A0A6A6X3S0</accession>
<reference evidence="3" key="1">
    <citation type="journal article" date="2020" name="Stud. Mycol.">
        <title>101 Dothideomycetes genomes: a test case for predicting lifestyles and emergence of pathogens.</title>
        <authorList>
            <person name="Haridas S."/>
            <person name="Albert R."/>
            <person name="Binder M."/>
            <person name="Bloem J."/>
            <person name="Labutti K."/>
            <person name="Salamov A."/>
            <person name="Andreopoulos B."/>
            <person name="Baker S."/>
            <person name="Barry K."/>
            <person name="Bills G."/>
            <person name="Bluhm B."/>
            <person name="Cannon C."/>
            <person name="Castanera R."/>
            <person name="Culley D."/>
            <person name="Daum C."/>
            <person name="Ezra D."/>
            <person name="Gonzalez J."/>
            <person name="Henrissat B."/>
            <person name="Kuo A."/>
            <person name="Liang C."/>
            <person name="Lipzen A."/>
            <person name="Lutzoni F."/>
            <person name="Magnuson J."/>
            <person name="Mondo S."/>
            <person name="Nolan M."/>
            <person name="Ohm R."/>
            <person name="Pangilinan J."/>
            <person name="Park H.-J."/>
            <person name="Ramirez L."/>
            <person name="Alfaro M."/>
            <person name="Sun H."/>
            <person name="Tritt A."/>
            <person name="Yoshinaga Y."/>
            <person name="Zwiers L.-H."/>
            <person name="Turgeon B."/>
            <person name="Goodwin S."/>
            <person name="Spatafora J."/>
            <person name="Crous P."/>
            <person name="Grigoriev I."/>
        </authorList>
    </citation>
    <scope>NUCLEOTIDE SEQUENCE</scope>
    <source>
        <strain evidence="3">CBS 109.77</strain>
    </source>
</reference>
<sequence length="388" mass="43390">MLARKKSSASQRSDASFNTETTQTPSDQQPRELKSAPYQNPSYPTMLETLGDSYMKKSPLGITDASKALYEDLLERVCTTPKGTLFDDHVFDKACQNVQDKNEPRIILDFARLLAPSPESLAAFGATDLDILVESVNAGWNNSIPITSPRPQPDFAVGFRETVFSDDQLCKIQPLLGDFSSLSYFRATYDMFFPFLTSEVKSGAIGLDLADRQNAHSMTLAVRGIVGLFKLGNREKELDRELLTFSISHNHREVRLYGYYPVFEGSKTKIHRHPIHAFDITALNGKERWTTYKFTVAVYYYSLTLLKRIRSLVDDLPPDFALELCQQSGTQLSEPSGLSHSPGLSQQLGNQVLAEIPDPQPSRPDSRQITPDTSTEAKSAPKKKKKKV</sequence>
<feature type="region of interest" description="Disordered" evidence="1">
    <location>
        <begin position="331"/>
        <end position="388"/>
    </location>
</feature>
<proteinExistence type="predicted"/>
<feature type="domain" description="DUF7924" evidence="2">
    <location>
        <begin position="91"/>
        <end position="312"/>
    </location>
</feature>
<evidence type="ECO:0000256" key="1">
    <source>
        <dbReference type="SAM" id="MobiDB-lite"/>
    </source>
</evidence>
<feature type="compositionally biased region" description="Polar residues" evidence="1">
    <location>
        <begin position="331"/>
        <end position="350"/>
    </location>
</feature>
<name>A0A6A6X3S0_9PLEO</name>
<dbReference type="PANTHER" id="PTHR42470">
    <property type="entry name" value="VAST DOMAIN-CONTAINING PROTEIN"/>
    <property type="match status" value="1"/>
</dbReference>
<dbReference type="OrthoDB" id="5132737at2759"/>
<evidence type="ECO:0000259" key="2">
    <source>
        <dbReference type="Pfam" id="PF25545"/>
    </source>
</evidence>
<dbReference type="InterPro" id="IPR057684">
    <property type="entry name" value="DUF7924"/>
</dbReference>
<organism evidence="3 4">
    <name type="scientific">Melanomma pulvis-pyrius CBS 109.77</name>
    <dbReference type="NCBI Taxonomy" id="1314802"/>
    <lineage>
        <taxon>Eukaryota</taxon>
        <taxon>Fungi</taxon>
        <taxon>Dikarya</taxon>
        <taxon>Ascomycota</taxon>
        <taxon>Pezizomycotina</taxon>
        <taxon>Dothideomycetes</taxon>
        <taxon>Pleosporomycetidae</taxon>
        <taxon>Pleosporales</taxon>
        <taxon>Melanommataceae</taxon>
        <taxon>Melanomma</taxon>
    </lineage>
</organism>
<feature type="compositionally biased region" description="Polar residues" evidence="1">
    <location>
        <begin position="367"/>
        <end position="377"/>
    </location>
</feature>
<dbReference type="PANTHER" id="PTHR42470:SF2">
    <property type="match status" value="1"/>
</dbReference>
<dbReference type="EMBL" id="MU002056">
    <property type="protein sequence ID" value="KAF2790773.1"/>
    <property type="molecule type" value="Genomic_DNA"/>
</dbReference>
<gene>
    <name evidence="3" type="ORF">K505DRAFT_351755</name>
</gene>
<feature type="compositionally biased region" description="Polar residues" evidence="1">
    <location>
        <begin position="8"/>
        <end position="28"/>
    </location>
</feature>
<protein>
    <recommendedName>
        <fullName evidence="2">DUF7924 domain-containing protein</fullName>
    </recommendedName>
</protein>
<dbReference type="AlphaFoldDB" id="A0A6A6X3S0"/>
<evidence type="ECO:0000313" key="3">
    <source>
        <dbReference type="EMBL" id="KAF2790773.1"/>
    </source>
</evidence>
<evidence type="ECO:0000313" key="4">
    <source>
        <dbReference type="Proteomes" id="UP000799757"/>
    </source>
</evidence>
<keyword evidence="4" id="KW-1185">Reference proteome</keyword>
<dbReference type="Pfam" id="PF25545">
    <property type="entry name" value="DUF7924"/>
    <property type="match status" value="1"/>
</dbReference>
<dbReference type="Proteomes" id="UP000799757">
    <property type="component" value="Unassembled WGS sequence"/>
</dbReference>